<sequence length="139" mass="15571">MVMVPDCFWFLVKWSWFEQVQGSQIFLVEFRALCGMLTSLHLLRRAEEEEGEEEEEEGEERTPCSQEKARLIALPLSQGLSAIGHQQPEERGARARTRTQCLLLSSAPCLPAQNKATFIKPTGKKPGCQSQGPRARSGP</sequence>
<protein>
    <submittedName>
        <fullName evidence="2">Uncharacterized protein</fullName>
    </submittedName>
</protein>
<proteinExistence type="predicted"/>
<accession>A0AAV2JH28</accession>
<feature type="region of interest" description="Disordered" evidence="1">
    <location>
        <begin position="45"/>
        <end position="66"/>
    </location>
</feature>
<evidence type="ECO:0000313" key="2">
    <source>
        <dbReference type="EMBL" id="CAL1577003.1"/>
    </source>
</evidence>
<name>A0AAV2JH28_KNICA</name>
<feature type="region of interest" description="Disordered" evidence="1">
    <location>
        <begin position="115"/>
        <end position="139"/>
    </location>
</feature>
<gene>
    <name evidence="2" type="ORF">KC01_LOCUS8393</name>
</gene>
<dbReference type="AlphaFoldDB" id="A0AAV2JH28"/>
<organism evidence="2 3">
    <name type="scientific">Knipowitschia caucasica</name>
    <name type="common">Caucasian dwarf goby</name>
    <name type="synonym">Pomatoschistus caucasicus</name>
    <dbReference type="NCBI Taxonomy" id="637954"/>
    <lineage>
        <taxon>Eukaryota</taxon>
        <taxon>Metazoa</taxon>
        <taxon>Chordata</taxon>
        <taxon>Craniata</taxon>
        <taxon>Vertebrata</taxon>
        <taxon>Euteleostomi</taxon>
        <taxon>Actinopterygii</taxon>
        <taxon>Neopterygii</taxon>
        <taxon>Teleostei</taxon>
        <taxon>Neoteleostei</taxon>
        <taxon>Acanthomorphata</taxon>
        <taxon>Gobiaria</taxon>
        <taxon>Gobiiformes</taxon>
        <taxon>Gobioidei</taxon>
        <taxon>Gobiidae</taxon>
        <taxon>Gobiinae</taxon>
        <taxon>Knipowitschia</taxon>
    </lineage>
</organism>
<evidence type="ECO:0000256" key="1">
    <source>
        <dbReference type="SAM" id="MobiDB-lite"/>
    </source>
</evidence>
<dbReference type="EMBL" id="OZ035835">
    <property type="protein sequence ID" value="CAL1577003.1"/>
    <property type="molecule type" value="Genomic_DNA"/>
</dbReference>
<dbReference type="Proteomes" id="UP001497482">
    <property type="component" value="Chromosome 13"/>
</dbReference>
<feature type="compositionally biased region" description="Acidic residues" evidence="1">
    <location>
        <begin position="48"/>
        <end position="59"/>
    </location>
</feature>
<keyword evidence="3" id="KW-1185">Reference proteome</keyword>
<reference evidence="2 3" key="1">
    <citation type="submission" date="2024-04" db="EMBL/GenBank/DDBJ databases">
        <authorList>
            <person name="Waldvogel A.-M."/>
            <person name="Schoenle A."/>
        </authorList>
    </citation>
    <scope>NUCLEOTIDE SEQUENCE [LARGE SCALE GENOMIC DNA]</scope>
</reference>
<evidence type="ECO:0000313" key="3">
    <source>
        <dbReference type="Proteomes" id="UP001497482"/>
    </source>
</evidence>